<sequence length="497" mass="56086">MEGEHCVVDAEYEPLRHLMRGFPLEDSLPVVWQLSRHVSGYGDHGISGCPFPDLRTKIFPFQLSLLCRELLLNGTLRGEGRNLSRWQDLAAAVNAIMAFSDKVSGVTQDTFQLELHRIGQQQLPSQRRFSVSKFMRYVLLYEHAAVAPMFEKALEMSAREYSILGFVTYTQFSKGPRFVTNLDLTRLGVRDSSRDKFFDRMSGHFSLARASLDDARRFDHTWQYTFNFLDDKPLVSLDSLHPERVYCPEPERAMARFTDGIFYLLLGQPEFGNAFGCAFEGYAGRVIERACSSGHIVVDRERPFFVGKKINHGADFILSDATGNVFVECKTKRLALRGRVAASQNDLDEELDVLAGAVVQNYRNIRLALHGQTHWKKNALPSMNLVVTLADWNLLSPQAWFDLHARIEEQLERKGLSGIQSEVPYAIVSVEAFEEFCCAINSSSINDVTGPVFSARGGEWQLGGQVQSRYPEAVRISEQLFRDEFADYGRGIIGGSP</sequence>
<evidence type="ECO:0000313" key="2">
    <source>
        <dbReference type="Proteomes" id="UP000736373"/>
    </source>
</evidence>
<protein>
    <recommendedName>
        <fullName evidence="3">PD-(D/E)XK nuclease superfamily protein</fullName>
    </recommendedName>
</protein>
<dbReference type="EMBL" id="VZQQ01000003">
    <property type="protein sequence ID" value="MBC8745914.1"/>
    <property type="molecule type" value="Genomic_DNA"/>
</dbReference>
<reference evidence="1 2" key="1">
    <citation type="submission" date="2019-09" db="EMBL/GenBank/DDBJ databases">
        <title>Paraburkholderia podalyriae sp. nov., A South African Podalyria-associated rhizobium.</title>
        <authorList>
            <person name="Mavima L."/>
            <person name="Beukes C.W."/>
            <person name="Palmer M."/>
            <person name="De Meyer S.E."/>
            <person name="James E.K."/>
            <person name="Maluk M."/>
            <person name="Avontuur J.R."/>
            <person name="Chan W.Y."/>
            <person name="Venter S.N."/>
            <person name="Steenkamp E.T."/>
        </authorList>
    </citation>
    <scope>NUCLEOTIDE SEQUENCE [LARGE SCALE GENOMIC DNA]</scope>
    <source>
        <strain evidence="1 2">WC7.3b</strain>
    </source>
</reference>
<evidence type="ECO:0008006" key="3">
    <source>
        <dbReference type="Google" id="ProtNLM"/>
    </source>
</evidence>
<dbReference type="RefSeq" id="WP_187633050.1">
    <property type="nucleotide sequence ID" value="NZ_VZQQ01000003.1"/>
</dbReference>
<evidence type="ECO:0000313" key="1">
    <source>
        <dbReference type="EMBL" id="MBC8745914.1"/>
    </source>
</evidence>
<comment type="caution">
    <text evidence="1">The sequence shown here is derived from an EMBL/GenBank/DDBJ whole genome shotgun (WGS) entry which is preliminary data.</text>
</comment>
<proteinExistence type="predicted"/>
<keyword evidence="2" id="KW-1185">Reference proteome</keyword>
<gene>
    <name evidence="1" type="ORF">F6X42_04500</name>
</gene>
<organism evidence="1 2">
    <name type="scientific">Paraburkholderia podalyriae</name>
    <dbReference type="NCBI Taxonomy" id="1938811"/>
    <lineage>
        <taxon>Bacteria</taxon>
        <taxon>Pseudomonadati</taxon>
        <taxon>Pseudomonadota</taxon>
        <taxon>Betaproteobacteria</taxon>
        <taxon>Burkholderiales</taxon>
        <taxon>Burkholderiaceae</taxon>
        <taxon>Paraburkholderia</taxon>
    </lineage>
</organism>
<dbReference type="Proteomes" id="UP000736373">
    <property type="component" value="Unassembled WGS sequence"/>
</dbReference>
<accession>A0ABR7PJE9</accession>
<name>A0ABR7PJE9_9BURK</name>